<evidence type="ECO:0000256" key="6">
    <source>
        <dbReference type="ARBA" id="ARBA00022984"/>
    </source>
</evidence>
<keyword evidence="14" id="KW-1185">Reference proteome</keyword>
<evidence type="ECO:0000256" key="2">
    <source>
        <dbReference type="ARBA" id="ARBA00022618"/>
    </source>
</evidence>
<dbReference type="GO" id="GO:0005886">
    <property type="term" value="C:plasma membrane"/>
    <property type="evidence" value="ECO:0007669"/>
    <property type="project" value="UniProtKB-SubCell"/>
</dbReference>
<dbReference type="GO" id="GO:0050511">
    <property type="term" value="F:undecaprenyldiphospho-muramoylpentapeptide beta-N-acetylglucosaminyltransferase activity"/>
    <property type="evidence" value="ECO:0007669"/>
    <property type="project" value="UniProtKB-UniRule"/>
</dbReference>
<dbReference type="Pfam" id="PF04101">
    <property type="entry name" value="Glyco_tran_28_C"/>
    <property type="match status" value="1"/>
</dbReference>
<protein>
    <recommendedName>
        <fullName evidence="10">UDP-N-acetylglucosamine--N-acetylmuramyl-(pentapeptide) pyrophosphoryl-undecaprenol N-acetylglucosamine transferase</fullName>
        <ecNumber evidence="10">2.4.1.227</ecNumber>
    </recommendedName>
    <alternativeName>
        <fullName evidence="10">Undecaprenyl-PP-MurNAc-pentapeptide-UDPGlcNAc GlcNAc transferase</fullName>
    </alternativeName>
</protein>
<evidence type="ECO:0000259" key="12">
    <source>
        <dbReference type="Pfam" id="PF04101"/>
    </source>
</evidence>
<keyword evidence="6 10" id="KW-0573">Peptidoglycan synthesis</keyword>
<dbReference type="Pfam" id="PF03033">
    <property type="entry name" value="Glyco_transf_28"/>
    <property type="match status" value="1"/>
</dbReference>
<evidence type="ECO:0000313" key="13">
    <source>
        <dbReference type="EMBL" id="KFI71547.1"/>
    </source>
</evidence>
<dbReference type="InterPro" id="IPR004276">
    <property type="entry name" value="GlycoTrans_28_N"/>
</dbReference>
<sequence length="389" mass="40855">MKKIVLAGGGTAGHVNPLLSVADAIIRLDPDAKVSVLGTAVGLEKDLVPAAGYELDTVEKVPFPRRPNKAALQFPMKWKRECAKTREILERREADVVAGFGGYASAPAYSVAHKMGIPVVIHEQNARAGMANKLGARWADFIGVVYEGTGLNVKGDGVIERVGLPLRPVIAQLASKLEIDRAAARKEAAKELGVDPDRPLVLVTGGSLGAVSLNRAIAAASKDVLAVAQIVHLTGKGKADEVHKLVEVNAGEGHVTGLGAQYAGNGDYHVAEYLERIDLAFACADLIVCRSGAGTVAELTALGLPAVYVPLPIGNGEQRFNAQPVVETGGGVMVNDADLTPAWVRDHVPAMLADEAALRAMGSKAWEYGIRDAADTMARRILDLAGHAD</sequence>
<evidence type="ECO:0000313" key="14">
    <source>
        <dbReference type="Proteomes" id="UP000029060"/>
    </source>
</evidence>
<keyword evidence="8 10" id="KW-0131">Cell cycle</keyword>
<dbReference type="InterPro" id="IPR007235">
    <property type="entry name" value="Glyco_trans_28_C"/>
</dbReference>
<dbReference type="HAMAP" id="MF_00033">
    <property type="entry name" value="MurG"/>
    <property type="match status" value="1"/>
</dbReference>
<dbReference type="PANTHER" id="PTHR21015">
    <property type="entry name" value="UDP-N-ACETYLGLUCOSAMINE--N-ACETYLMURAMYL-(PENTAPEPTIDE) PYROPHOSPHORYL-UNDECAPRENOL N-ACETYLGLUCOSAMINE TRANSFERASE 1"/>
    <property type="match status" value="1"/>
</dbReference>
<comment type="caution">
    <text evidence="10">Lacks conserved residue(s) required for the propagation of feature annotation.</text>
</comment>
<evidence type="ECO:0000256" key="10">
    <source>
        <dbReference type="HAMAP-Rule" id="MF_00033"/>
    </source>
</evidence>
<dbReference type="EMBL" id="JGZC01000001">
    <property type="protein sequence ID" value="KFI71547.1"/>
    <property type="molecule type" value="Genomic_DNA"/>
</dbReference>
<dbReference type="GO" id="GO:0071555">
    <property type="term" value="P:cell wall organization"/>
    <property type="evidence" value="ECO:0007669"/>
    <property type="project" value="UniProtKB-KW"/>
</dbReference>
<keyword evidence="2 10" id="KW-0132">Cell division</keyword>
<comment type="subcellular location">
    <subcellularLocation>
        <location evidence="10">Cell membrane</location>
        <topology evidence="10">Peripheral membrane protein</topology>
        <orientation evidence="10">Cytoplasmic side</orientation>
    </subcellularLocation>
</comment>
<dbReference type="PANTHER" id="PTHR21015:SF22">
    <property type="entry name" value="GLYCOSYLTRANSFERASE"/>
    <property type="match status" value="1"/>
</dbReference>
<keyword evidence="9 10" id="KW-0961">Cell wall biogenesis/degradation</keyword>
<evidence type="ECO:0000256" key="3">
    <source>
        <dbReference type="ARBA" id="ARBA00022676"/>
    </source>
</evidence>
<reference evidence="13 14" key="1">
    <citation type="submission" date="2014-03" db="EMBL/GenBank/DDBJ databases">
        <title>Genomics of Bifidobacteria.</title>
        <authorList>
            <person name="Ventura M."/>
            <person name="Milani C."/>
            <person name="Lugli G.A."/>
        </authorList>
    </citation>
    <scope>NUCLEOTIDE SEQUENCE [LARGE SCALE GENOMIC DNA]</scope>
    <source>
        <strain evidence="13 14">LMG 11341</strain>
    </source>
</reference>
<evidence type="ECO:0000256" key="7">
    <source>
        <dbReference type="ARBA" id="ARBA00023136"/>
    </source>
</evidence>
<feature type="domain" description="Glycosyltransferase family 28 N-terminal" evidence="11">
    <location>
        <begin position="4"/>
        <end position="141"/>
    </location>
</feature>
<dbReference type="Proteomes" id="UP000029060">
    <property type="component" value="Unassembled WGS sequence"/>
</dbReference>
<keyword evidence="5 10" id="KW-0133">Cell shape</keyword>
<dbReference type="EC" id="2.4.1.227" evidence="10"/>
<feature type="binding site" evidence="10">
    <location>
        <begin position="11"/>
        <end position="13"/>
    </location>
    <ligand>
        <name>UDP-N-acetyl-alpha-D-glucosamine</name>
        <dbReference type="ChEBI" id="CHEBI:57705"/>
    </ligand>
</feature>
<dbReference type="AlphaFoldDB" id="A0A087BKJ7"/>
<feature type="binding site" evidence="10">
    <location>
        <position position="125"/>
    </location>
    <ligand>
        <name>UDP-N-acetyl-alpha-D-glucosamine</name>
        <dbReference type="ChEBI" id="CHEBI:57705"/>
    </ligand>
</feature>
<dbReference type="GO" id="GO:0051991">
    <property type="term" value="F:UDP-N-acetyl-D-glucosamine:N-acetylmuramoyl-L-alanyl-D-glutamyl-meso-2,6-diaminopimelyl-D-alanyl-D-alanine-diphosphoundecaprenol 4-beta-N-acetylglucosaminlytransferase activity"/>
    <property type="evidence" value="ECO:0007669"/>
    <property type="project" value="RHEA"/>
</dbReference>
<keyword evidence="3 10" id="KW-0328">Glycosyltransferase</keyword>
<organism evidence="13 14">
    <name type="scientific">Bifidobacterium merycicum</name>
    <dbReference type="NCBI Taxonomy" id="78345"/>
    <lineage>
        <taxon>Bacteria</taxon>
        <taxon>Bacillati</taxon>
        <taxon>Actinomycetota</taxon>
        <taxon>Actinomycetes</taxon>
        <taxon>Bifidobacteriales</taxon>
        <taxon>Bifidobacteriaceae</taxon>
        <taxon>Bifidobacterium</taxon>
    </lineage>
</organism>
<evidence type="ECO:0000256" key="9">
    <source>
        <dbReference type="ARBA" id="ARBA00023316"/>
    </source>
</evidence>
<dbReference type="Gene3D" id="3.40.50.2000">
    <property type="entry name" value="Glycogen Phosphorylase B"/>
    <property type="match status" value="2"/>
</dbReference>
<comment type="function">
    <text evidence="10">Cell wall formation. Catalyzes the transfer of a GlcNAc subunit on undecaprenyl-pyrophosphoryl-MurNAc-pentapeptide (lipid intermediate I) to form undecaprenyl-pyrophosphoryl-MurNAc-(pentapeptide)GlcNAc (lipid intermediate II).</text>
</comment>
<keyword evidence="7 10" id="KW-0472">Membrane</keyword>
<comment type="caution">
    <text evidence="13">The sequence shown here is derived from an EMBL/GenBank/DDBJ whole genome shotgun (WGS) entry which is preliminary data.</text>
</comment>
<keyword evidence="1 10" id="KW-1003">Cell membrane</keyword>
<dbReference type="GO" id="GO:0008360">
    <property type="term" value="P:regulation of cell shape"/>
    <property type="evidence" value="ECO:0007669"/>
    <property type="project" value="UniProtKB-KW"/>
</dbReference>
<dbReference type="GO" id="GO:0051301">
    <property type="term" value="P:cell division"/>
    <property type="evidence" value="ECO:0007669"/>
    <property type="project" value="UniProtKB-KW"/>
</dbReference>
<feature type="binding site" evidence="10">
    <location>
        <position position="207"/>
    </location>
    <ligand>
        <name>UDP-N-acetyl-alpha-D-glucosamine</name>
        <dbReference type="ChEBI" id="CHEBI:57705"/>
    </ligand>
</feature>
<dbReference type="OrthoDB" id="9808936at2"/>
<feature type="binding site" evidence="10">
    <location>
        <position position="167"/>
    </location>
    <ligand>
        <name>UDP-N-acetyl-alpha-D-glucosamine</name>
        <dbReference type="ChEBI" id="CHEBI:57705"/>
    </ligand>
</feature>
<dbReference type="CDD" id="cd03785">
    <property type="entry name" value="GT28_MurG"/>
    <property type="match status" value="1"/>
</dbReference>
<name>A0A087BKJ7_9BIFI</name>
<accession>A0A087BKJ7</accession>
<keyword evidence="4 10" id="KW-0808">Transferase</keyword>
<comment type="pathway">
    <text evidence="10">Cell wall biogenesis; peptidoglycan biosynthesis.</text>
</comment>
<proteinExistence type="inferred from homology"/>
<evidence type="ECO:0000259" key="11">
    <source>
        <dbReference type="Pfam" id="PF03033"/>
    </source>
</evidence>
<dbReference type="GO" id="GO:0005975">
    <property type="term" value="P:carbohydrate metabolic process"/>
    <property type="evidence" value="ECO:0007669"/>
    <property type="project" value="InterPro"/>
</dbReference>
<evidence type="ECO:0000256" key="5">
    <source>
        <dbReference type="ARBA" id="ARBA00022960"/>
    </source>
</evidence>
<gene>
    <name evidence="10" type="primary">murG</name>
    <name evidence="13" type="ORF">BMERY_1054</name>
</gene>
<dbReference type="STRING" id="78345.BMERY_1054"/>
<evidence type="ECO:0000256" key="8">
    <source>
        <dbReference type="ARBA" id="ARBA00023306"/>
    </source>
</evidence>
<dbReference type="RefSeq" id="WP_033521911.1">
    <property type="nucleotide sequence ID" value="NZ_CADAXU010000004.1"/>
</dbReference>
<comment type="similarity">
    <text evidence="10">Belongs to the glycosyltransferase 28 family. MurG subfamily.</text>
</comment>
<evidence type="ECO:0000256" key="4">
    <source>
        <dbReference type="ARBA" id="ARBA00022679"/>
    </source>
</evidence>
<dbReference type="SUPFAM" id="SSF53756">
    <property type="entry name" value="UDP-Glycosyltransferase/glycogen phosphorylase"/>
    <property type="match status" value="1"/>
</dbReference>
<dbReference type="InterPro" id="IPR006009">
    <property type="entry name" value="GlcNAc_MurG"/>
</dbReference>
<comment type="catalytic activity">
    <reaction evidence="10">
        <text>di-trans,octa-cis-undecaprenyl diphospho-N-acetyl-alpha-D-muramoyl-L-alanyl-D-glutamyl-meso-2,6-diaminopimeloyl-D-alanyl-D-alanine + UDP-N-acetyl-alpha-D-glucosamine = di-trans,octa-cis-undecaprenyl diphospho-[N-acetyl-alpha-D-glucosaminyl-(1-&gt;4)]-N-acetyl-alpha-D-muramoyl-L-alanyl-D-glutamyl-meso-2,6-diaminopimeloyl-D-alanyl-D-alanine + UDP + H(+)</text>
        <dbReference type="Rhea" id="RHEA:31227"/>
        <dbReference type="ChEBI" id="CHEBI:15378"/>
        <dbReference type="ChEBI" id="CHEBI:57705"/>
        <dbReference type="ChEBI" id="CHEBI:58223"/>
        <dbReference type="ChEBI" id="CHEBI:61387"/>
        <dbReference type="ChEBI" id="CHEBI:61388"/>
        <dbReference type="EC" id="2.4.1.227"/>
    </reaction>
</comment>
<dbReference type="GO" id="GO:0009252">
    <property type="term" value="P:peptidoglycan biosynthetic process"/>
    <property type="evidence" value="ECO:0007669"/>
    <property type="project" value="UniProtKB-UniRule"/>
</dbReference>
<dbReference type="UniPathway" id="UPA00219"/>
<dbReference type="eggNOG" id="COG0707">
    <property type="taxonomic scope" value="Bacteria"/>
</dbReference>
<evidence type="ECO:0000256" key="1">
    <source>
        <dbReference type="ARBA" id="ARBA00022475"/>
    </source>
</evidence>
<feature type="binding site" evidence="10">
    <location>
        <position position="318"/>
    </location>
    <ligand>
        <name>UDP-N-acetyl-alpha-D-glucosamine</name>
        <dbReference type="ChEBI" id="CHEBI:57705"/>
    </ligand>
</feature>
<feature type="domain" description="Glycosyl transferase family 28 C-terminal" evidence="12">
    <location>
        <begin position="201"/>
        <end position="376"/>
    </location>
</feature>